<dbReference type="STRING" id="713588.SAMN05421789_102276"/>
<name>A0A1N7JQZ1_9FLAO</name>
<gene>
    <name evidence="1" type="ORF">SAMN05421789_102276</name>
</gene>
<dbReference type="InterPro" id="IPR038444">
    <property type="entry name" value="DUF465_sf"/>
</dbReference>
<keyword evidence="2" id="KW-1185">Reference proteome</keyword>
<dbReference type="OrthoDB" id="1270588at2"/>
<reference evidence="2" key="1">
    <citation type="submission" date="2017-01" db="EMBL/GenBank/DDBJ databases">
        <authorList>
            <person name="Varghese N."/>
            <person name="Submissions S."/>
        </authorList>
    </citation>
    <scope>NUCLEOTIDE SEQUENCE [LARGE SCALE GENOMIC DNA]</scope>
    <source>
        <strain evidence="2">DSM 23145</strain>
    </source>
</reference>
<dbReference type="Proteomes" id="UP000185839">
    <property type="component" value="Unassembled WGS sequence"/>
</dbReference>
<organism evidence="1 2">
    <name type="scientific">Kaistella chaponensis</name>
    <dbReference type="NCBI Taxonomy" id="713588"/>
    <lineage>
        <taxon>Bacteria</taxon>
        <taxon>Pseudomonadati</taxon>
        <taxon>Bacteroidota</taxon>
        <taxon>Flavobacteriia</taxon>
        <taxon>Flavobacteriales</taxon>
        <taxon>Weeksellaceae</taxon>
        <taxon>Chryseobacterium group</taxon>
        <taxon>Kaistella</taxon>
    </lineage>
</organism>
<dbReference type="RefSeq" id="WP_076385339.1">
    <property type="nucleotide sequence ID" value="NZ_FTOI01000002.1"/>
</dbReference>
<evidence type="ECO:0000313" key="2">
    <source>
        <dbReference type="Proteomes" id="UP000185839"/>
    </source>
</evidence>
<sequence>MTAKRPFRKFNPQQKKIEELEKNSPRFKRIYDEYESMSDELYFHENSHNSTIPDDFIDALKTQTEYLEDEIGDWILNNSKSESEAK</sequence>
<accession>A0A1N7JQZ1</accession>
<dbReference type="Gene3D" id="6.10.280.50">
    <property type="match status" value="1"/>
</dbReference>
<proteinExistence type="predicted"/>
<dbReference type="EMBL" id="FTOI01000002">
    <property type="protein sequence ID" value="SIS51772.1"/>
    <property type="molecule type" value="Genomic_DNA"/>
</dbReference>
<evidence type="ECO:0000313" key="1">
    <source>
        <dbReference type="EMBL" id="SIS51772.1"/>
    </source>
</evidence>
<protein>
    <submittedName>
        <fullName evidence="1">Uncharacterized protein</fullName>
    </submittedName>
</protein>
<dbReference type="AlphaFoldDB" id="A0A1N7JQZ1"/>